<feature type="transmembrane region" description="Helical" evidence="1">
    <location>
        <begin position="180"/>
        <end position="201"/>
    </location>
</feature>
<sequence>MVITRAPPPTGRPPAYAIAGRAFGRSNLRPVVITCTVVATVWSLVWAVCGGAFQDINSVKQTTDIKQLATFDIVLGALYAGVAAIELFGLFAAVTRRAPLVRLFVFLSLAVAVITAAAELTRTVVHFSFKSAIKAECFQVSTDRSDFQFDFWLPTVSGLTNSEAQDFCNRAFSRMSISTIAWLIFATLFALFFASIAYSFYRQLLDPSFFRAQAPSDQ</sequence>
<feature type="transmembrane region" description="Helical" evidence="1">
    <location>
        <begin position="31"/>
        <end position="53"/>
    </location>
</feature>
<organism evidence="2 3">
    <name type="scientific">Sphaerobolus stellatus (strain SS14)</name>
    <dbReference type="NCBI Taxonomy" id="990650"/>
    <lineage>
        <taxon>Eukaryota</taxon>
        <taxon>Fungi</taxon>
        <taxon>Dikarya</taxon>
        <taxon>Basidiomycota</taxon>
        <taxon>Agaricomycotina</taxon>
        <taxon>Agaricomycetes</taxon>
        <taxon>Phallomycetidae</taxon>
        <taxon>Geastrales</taxon>
        <taxon>Sphaerobolaceae</taxon>
        <taxon>Sphaerobolus</taxon>
    </lineage>
</organism>
<keyword evidence="1" id="KW-1133">Transmembrane helix</keyword>
<accession>A0A0C9UH31</accession>
<evidence type="ECO:0000256" key="1">
    <source>
        <dbReference type="SAM" id="Phobius"/>
    </source>
</evidence>
<evidence type="ECO:0008006" key="4">
    <source>
        <dbReference type="Google" id="ProtNLM"/>
    </source>
</evidence>
<keyword evidence="3" id="KW-1185">Reference proteome</keyword>
<dbReference type="OrthoDB" id="3352285at2759"/>
<feature type="transmembrane region" description="Helical" evidence="1">
    <location>
        <begin position="100"/>
        <end position="118"/>
    </location>
</feature>
<dbReference type="AlphaFoldDB" id="A0A0C9UH31"/>
<gene>
    <name evidence="2" type="ORF">M422DRAFT_784591</name>
</gene>
<feature type="non-terminal residue" evidence="2">
    <location>
        <position position="1"/>
    </location>
</feature>
<reference evidence="2 3" key="1">
    <citation type="submission" date="2014-06" db="EMBL/GenBank/DDBJ databases">
        <title>Evolutionary Origins and Diversification of the Mycorrhizal Mutualists.</title>
        <authorList>
            <consortium name="DOE Joint Genome Institute"/>
            <consortium name="Mycorrhizal Genomics Consortium"/>
            <person name="Kohler A."/>
            <person name="Kuo A."/>
            <person name="Nagy L.G."/>
            <person name="Floudas D."/>
            <person name="Copeland A."/>
            <person name="Barry K.W."/>
            <person name="Cichocki N."/>
            <person name="Veneault-Fourrey C."/>
            <person name="LaButti K."/>
            <person name="Lindquist E.A."/>
            <person name="Lipzen A."/>
            <person name="Lundell T."/>
            <person name="Morin E."/>
            <person name="Murat C."/>
            <person name="Riley R."/>
            <person name="Ohm R."/>
            <person name="Sun H."/>
            <person name="Tunlid A."/>
            <person name="Henrissat B."/>
            <person name="Grigoriev I.V."/>
            <person name="Hibbett D.S."/>
            <person name="Martin F."/>
        </authorList>
    </citation>
    <scope>NUCLEOTIDE SEQUENCE [LARGE SCALE GENOMIC DNA]</scope>
    <source>
        <strain evidence="2 3">SS14</strain>
    </source>
</reference>
<protein>
    <recommendedName>
        <fullName evidence="4">MARVEL domain-containing protein</fullName>
    </recommendedName>
</protein>
<keyword evidence="1" id="KW-0472">Membrane</keyword>
<evidence type="ECO:0000313" key="3">
    <source>
        <dbReference type="Proteomes" id="UP000054279"/>
    </source>
</evidence>
<name>A0A0C9UH31_SPHS4</name>
<dbReference type="Proteomes" id="UP000054279">
    <property type="component" value="Unassembled WGS sequence"/>
</dbReference>
<dbReference type="HOGENOM" id="CLU_1422324_0_0_1"/>
<feature type="transmembrane region" description="Helical" evidence="1">
    <location>
        <begin position="73"/>
        <end position="93"/>
    </location>
</feature>
<evidence type="ECO:0000313" key="2">
    <source>
        <dbReference type="EMBL" id="KIJ28277.1"/>
    </source>
</evidence>
<proteinExistence type="predicted"/>
<keyword evidence="1" id="KW-0812">Transmembrane</keyword>
<dbReference type="EMBL" id="KN837310">
    <property type="protein sequence ID" value="KIJ28277.1"/>
    <property type="molecule type" value="Genomic_DNA"/>
</dbReference>